<dbReference type="GO" id="GO:0005886">
    <property type="term" value="C:plasma membrane"/>
    <property type="evidence" value="ECO:0007669"/>
    <property type="project" value="UniProtKB-SubCell"/>
</dbReference>
<evidence type="ECO:0000256" key="5">
    <source>
        <dbReference type="ARBA" id="ARBA00023136"/>
    </source>
</evidence>
<reference evidence="8 9" key="1">
    <citation type="submission" date="2012-07" db="EMBL/GenBank/DDBJ databases">
        <title>The Genome Sequence of Actinomyces turicensis ACS-279-V-COL4.</title>
        <authorList>
            <consortium name="The Broad Institute Genome Sequencing Platform"/>
            <person name="Earl A."/>
            <person name="Ward D."/>
            <person name="Feldgarden M."/>
            <person name="Gevers D."/>
            <person name="Saerens B."/>
            <person name="Vaneechoutte M."/>
            <person name="Walker B."/>
            <person name="Young S.K."/>
            <person name="Zeng Q."/>
            <person name="Gargeya S."/>
            <person name="Fitzgerald M."/>
            <person name="Haas B."/>
            <person name="Abouelleil A."/>
            <person name="Alvarado L."/>
            <person name="Arachchi H.M."/>
            <person name="Berlin A."/>
            <person name="Chapman S.B."/>
            <person name="Goldberg J."/>
            <person name="Griggs A."/>
            <person name="Gujja S."/>
            <person name="Hansen M."/>
            <person name="Howarth C."/>
            <person name="Imamovic A."/>
            <person name="Larimer J."/>
            <person name="McCowen C."/>
            <person name="Montmayeur A."/>
            <person name="Murphy C."/>
            <person name="Neiman D."/>
            <person name="Pearson M."/>
            <person name="Priest M."/>
            <person name="Roberts A."/>
            <person name="Saif S."/>
            <person name="Shea T."/>
            <person name="Sisk P."/>
            <person name="Sykes S."/>
            <person name="Wortman J."/>
            <person name="Nusbaum C."/>
            <person name="Birren B."/>
        </authorList>
    </citation>
    <scope>NUCLEOTIDE SEQUENCE [LARGE SCALE GENOMIC DNA]</scope>
    <source>
        <strain evidence="8 9">ACS-279-V-Col4</strain>
    </source>
</reference>
<feature type="transmembrane region" description="Helical" evidence="7">
    <location>
        <begin position="274"/>
        <end position="293"/>
    </location>
</feature>
<dbReference type="AlphaFoldDB" id="K0YQA6"/>
<feature type="transmembrane region" description="Helical" evidence="7">
    <location>
        <begin position="326"/>
        <end position="345"/>
    </location>
</feature>
<evidence type="ECO:0000313" key="8">
    <source>
        <dbReference type="EMBL" id="EJZ85661.1"/>
    </source>
</evidence>
<comment type="caution">
    <text evidence="8">The sequence shown here is derived from an EMBL/GenBank/DDBJ whole genome shotgun (WGS) entry which is preliminary data.</text>
</comment>
<dbReference type="Pfam" id="PF03631">
    <property type="entry name" value="Virul_fac_BrkB"/>
    <property type="match status" value="1"/>
</dbReference>
<dbReference type="PANTHER" id="PTHR30213:SF1">
    <property type="entry name" value="INNER MEMBRANE PROTEIN YHJD"/>
    <property type="match status" value="1"/>
</dbReference>
<dbReference type="Proteomes" id="UP000003994">
    <property type="component" value="Unassembled WGS sequence"/>
</dbReference>
<evidence type="ECO:0000256" key="4">
    <source>
        <dbReference type="ARBA" id="ARBA00022989"/>
    </source>
</evidence>
<keyword evidence="9" id="KW-1185">Reference proteome</keyword>
<dbReference type="InterPro" id="IPR017039">
    <property type="entry name" value="Virul_fac_BrkB"/>
</dbReference>
<keyword evidence="5 7" id="KW-0472">Membrane</keyword>
<evidence type="ECO:0000256" key="1">
    <source>
        <dbReference type="ARBA" id="ARBA00004651"/>
    </source>
</evidence>
<keyword evidence="3 7" id="KW-0812">Transmembrane</keyword>
<dbReference type="PANTHER" id="PTHR30213">
    <property type="entry name" value="INNER MEMBRANE PROTEIN YHJD"/>
    <property type="match status" value="1"/>
</dbReference>
<evidence type="ECO:0000256" key="3">
    <source>
        <dbReference type="ARBA" id="ARBA00022692"/>
    </source>
</evidence>
<proteinExistence type="predicted"/>
<name>K0YQA6_9ACTO</name>
<feature type="region of interest" description="Disordered" evidence="6">
    <location>
        <begin position="47"/>
        <end position="66"/>
    </location>
</feature>
<keyword evidence="4 7" id="KW-1133">Transmembrane helix</keyword>
<evidence type="ECO:0000256" key="2">
    <source>
        <dbReference type="ARBA" id="ARBA00022475"/>
    </source>
</evidence>
<feature type="transmembrane region" description="Helical" evidence="7">
    <location>
        <begin position="302"/>
        <end position="320"/>
    </location>
</feature>
<sequence length="420" mass="44874">MNEVCTPPWPYSTSKQPHSNLFTPSLRGPSRSLCPLIRHRYGEYMTKEQAASSPQTQEDAIPTSAPPRLGDALHAPTLGDKVAQLGAWWAHTRLARMLARYNGVSGNLISSGMALTAILSLTAALTVLVTVFLSIIGDNQELRTAFFDAIAQAIPSLIQTDDNPNGMLSPDDFVMTGAVSITGIIALVIMTWSAIGVIGQLANSIRKMFAIPTVPDNPVIQILRNALGALGLALSIILGAGLGIVVDLGGQWILGTIGLSSGPVATGLLKIASYAVAFVVYALVTWLLIWVVARVHPPHKDLIWGLAIISVASIVLRILGTSAVSASSSPLLAAGASIITLILWINLQMRAFLMACAWTANPPAPGKPADADEVHFTERPNYITCSDPRTLLWPHHPISGEVRPDPLYSASRDLEWQTIK</sequence>
<feature type="compositionally biased region" description="Polar residues" evidence="6">
    <location>
        <begin position="49"/>
        <end position="58"/>
    </location>
</feature>
<feature type="transmembrane region" description="Helical" evidence="7">
    <location>
        <begin position="230"/>
        <end position="254"/>
    </location>
</feature>
<comment type="subcellular location">
    <subcellularLocation>
        <location evidence="1">Cell membrane</location>
        <topology evidence="1">Multi-pass membrane protein</topology>
    </subcellularLocation>
</comment>
<gene>
    <name evidence="8" type="ORF">HMPREF9241_01205</name>
</gene>
<protein>
    <recommendedName>
        <fullName evidence="10">YihY/virulence factor BrkB family protein</fullName>
    </recommendedName>
</protein>
<dbReference type="eggNOG" id="COG1295">
    <property type="taxonomic scope" value="Bacteria"/>
</dbReference>
<dbReference type="STRING" id="883077.HMPREF9241_01205"/>
<evidence type="ECO:0000256" key="6">
    <source>
        <dbReference type="SAM" id="MobiDB-lite"/>
    </source>
</evidence>
<feature type="transmembrane region" description="Helical" evidence="7">
    <location>
        <begin position="114"/>
        <end position="136"/>
    </location>
</feature>
<evidence type="ECO:0000256" key="7">
    <source>
        <dbReference type="SAM" id="Phobius"/>
    </source>
</evidence>
<evidence type="ECO:0000313" key="9">
    <source>
        <dbReference type="Proteomes" id="UP000003994"/>
    </source>
</evidence>
<dbReference type="HOGENOM" id="CLU_050028_1_0_11"/>
<dbReference type="EMBL" id="AGWQ01000007">
    <property type="protein sequence ID" value="EJZ85661.1"/>
    <property type="molecule type" value="Genomic_DNA"/>
</dbReference>
<accession>K0YQA6</accession>
<keyword evidence="2" id="KW-1003">Cell membrane</keyword>
<dbReference type="PATRIC" id="fig|883077.3.peg.1214"/>
<feature type="transmembrane region" description="Helical" evidence="7">
    <location>
        <begin position="173"/>
        <end position="198"/>
    </location>
</feature>
<organism evidence="8 9">
    <name type="scientific">Schaalia turicensis ACS-279-V-Col4</name>
    <dbReference type="NCBI Taxonomy" id="883077"/>
    <lineage>
        <taxon>Bacteria</taxon>
        <taxon>Bacillati</taxon>
        <taxon>Actinomycetota</taxon>
        <taxon>Actinomycetes</taxon>
        <taxon>Actinomycetales</taxon>
        <taxon>Actinomycetaceae</taxon>
        <taxon>Schaalia</taxon>
    </lineage>
</organism>
<evidence type="ECO:0008006" key="10">
    <source>
        <dbReference type="Google" id="ProtNLM"/>
    </source>
</evidence>